<accession>A0A7T3CTI0</accession>
<organism evidence="1 2">
    <name type="scientific">Corynebacterium minutissimum</name>
    <dbReference type="NCBI Taxonomy" id="38301"/>
    <lineage>
        <taxon>Bacteria</taxon>
        <taxon>Bacillati</taxon>
        <taxon>Actinomycetota</taxon>
        <taxon>Actinomycetes</taxon>
        <taxon>Mycobacteriales</taxon>
        <taxon>Corynebacteriaceae</taxon>
        <taxon>Corynebacterium</taxon>
    </lineage>
</organism>
<reference evidence="1 2" key="1">
    <citation type="submission" date="2020-12" db="EMBL/GenBank/DDBJ databases">
        <title>FDA dAtabase for Regulatory Grade micrObial Sequences (FDA-ARGOS): Supporting development and validation of Infectious Disease Dx tests.</title>
        <authorList>
            <person name="Sproer C."/>
            <person name="Gronow S."/>
            <person name="Severitt S."/>
            <person name="Schroder I."/>
            <person name="Tallon L."/>
            <person name="Sadzewicz L."/>
            <person name="Zhao X."/>
            <person name="Boylan J."/>
            <person name="Ott S."/>
            <person name="Bowen H."/>
            <person name="Vavikolanu K."/>
            <person name="Mehta A."/>
            <person name="Aluvathingal J."/>
            <person name="Nadendla S."/>
            <person name="Lowell S."/>
            <person name="Myers T."/>
            <person name="Yan Y."/>
            <person name="Sichtig H."/>
        </authorList>
    </citation>
    <scope>NUCLEOTIDE SEQUENCE [LARGE SCALE GENOMIC DNA]</scope>
    <source>
        <strain evidence="1 2">FDAARGOS_894</strain>
    </source>
</reference>
<evidence type="ECO:0000313" key="1">
    <source>
        <dbReference type="EMBL" id="QPS59421.1"/>
    </source>
</evidence>
<dbReference type="RefSeq" id="WP_156126962.1">
    <property type="nucleotide sequence ID" value="NZ_CP065689.1"/>
</dbReference>
<evidence type="ECO:0000313" key="2">
    <source>
        <dbReference type="Proteomes" id="UP000594905"/>
    </source>
</evidence>
<sequence length="45" mass="4602">METSKRTYAASAAVAMAALLTASLGPVETRAASSEETREVSAAED</sequence>
<name>A0A7T3CTI0_9CORY</name>
<proteinExistence type="predicted"/>
<dbReference type="GeneID" id="70784410"/>
<dbReference type="Proteomes" id="UP000594905">
    <property type="component" value="Chromosome"/>
</dbReference>
<gene>
    <name evidence="1" type="ORF">I6G51_11160</name>
</gene>
<keyword evidence="2" id="KW-1185">Reference proteome</keyword>
<protein>
    <submittedName>
        <fullName evidence="1">Uncharacterized protein</fullName>
    </submittedName>
</protein>
<dbReference type="EMBL" id="CP065689">
    <property type="protein sequence ID" value="QPS59421.1"/>
    <property type="molecule type" value="Genomic_DNA"/>
</dbReference>